<dbReference type="EMBL" id="CP157743">
    <property type="protein sequence ID" value="XBS19703.1"/>
    <property type="molecule type" value="Genomic_DNA"/>
</dbReference>
<sequence length="210" mass="23778">MRRYYCISGFIALLVFMTGCMTFSGDKLAELEPIKPLLSPIIETTVSPEYQYDIDVMQVVTRNKDGRMVNDRVIKMLWQDKGYISDSNYVELGNFTGNADYNLTLSGRHSVDSSTAMQIISGLTLMLIPYTVDQEYDLIYTLENVKTGRTYTAKAYETEAMVGWLLFFPALPFSMLGSMHAIEHLSEHIYQDFVRQGAFAPDSGSENNSH</sequence>
<dbReference type="RefSeq" id="WP_349431349.1">
    <property type="nucleotide sequence ID" value="NZ_CP157743.1"/>
</dbReference>
<keyword evidence="2" id="KW-1185">Reference proteome</keyword>
<name>A0AAU7NRU5_9GAMM</name>
<dbReference type="PROSITE" id="PS51257">
    <property type="entry name" value="PROKAR_LIPOPROTEIN"/>
    <property type="match status" value="1"/>
</dbReference>
<dbReference type="Proteomes" id="UP001225378">
    <property type="component" value="Chromosome"/>
</dbReference>
<proteinExistence type="predicted"/>
<dbReference type="AlphaFoldDB" id="A0AAU7NRU5"/>
<accession>A0AAU7NRU5</accession>
<dbReference type="KEGG" id="mech:Q9L42_015245"/>
<gene>
    <name evidence="1" type="ORF">Q9L42_015245</name>
</gene>
<evidence type="ECO:0000313" key="2">
    <source>
        <dbReference type="Proteomes" id="UP001225378"/>
    </source>
</evidence>
<evidence type="ECO:0008006" key="3">
    <source>
        <dbReference type="Google" id="ProtNLM"/>
    </source>
</evidence>
<reference evidence="1 2" key="1">
    <citation type="journal article" date="2024" name="Microbiology">
        <title>Methylomarinum rosea sp. nov., a novel halophilic methanotrophic bacterium from the hypersaline Lake Elton.</title>
        <authorList>
            <person name="Suleimanov R.Z."/>
            <person name="Oshkin I.Y."/>
            <person name="Danilova O.V."/>
            <person name="Suzina N.E."/>
            <person name="Dedysh S.N."/>
        </authorList>
    </citation>
    <scope>NUCLEOTIDE SEQUENCE [LARGE SCALE GENOMIC DNA]</scope>
    <source>
        <strain evidence="1 2">Ch1-1</strain>
    </source>
</reference>
<organism evidence="1 2">
    <name type="scientific">Methylomarinum roseum</name>
    <dbReference type="NCBI Taxonomy" id="3067653"/>
    <lineage>
        <taxon>Bacteria</taxon>
        <taxon>Pseudomonadati</taxon>
        <taxon>Pseudomonadota</taxon>
        <taxon>Gammaproteobacteria</taxon>
        <taxon>Methylococcales</taxon>
        <taxon>Methylococcaceae</taxon>
        <taxon>Methylomarinum</taxon>
    </lineage>
</organism>
<protein>
    <recommendedName>
        <fullName evidence="3">Lipoprotein</fullName>
    </recommendedName>
</protein>
<evidence type="ECO:0000313" key="1">
    <source>
        <dbReference type="EMBL" id="XBS19703.1"/>
    </source>
</evidence>